<proteinExistence type="predicted"/>
<evidence type="ECO:0000313" key="1">
    <source>
        <dbReference type="EMBL" id="SHJ19538.1"/>
    </source>
</evidence>
<dbReference type="Proteomes" id="UP000184488">
    <property type="component" value="Unassembled WGS sequence"/>
</dbReference>
<dbReference type="AlphaFoldDB" id="A0A1M6HBA4"/>
<reference evidence="2" key="1">
    <citation type="submission" date="2016-11" db="EMBL/GenBank/DDBJ databases">
        <authorList>
            <person name="Varghese N."/>
            <person name="Submissions S."/>
        </authorList>
    </citation>
    <scope>NUCLEOTIDE SEQUENCE [LARGE SCALE GENOMIC DNA]</scope>
    <source>
        <strain evidence="2">DSM 18829</strain>
    </source>
</reference>
<dbReference type="RefSeq" id="WP_073312241.1">
    <property type="nucleotide sequence ID" value="NZ_FQZI01000008.1"/>
</dbReference>
<name>A0A1M6HBA4_9FLAO</name>
<sequence length="302" mass="33051">MLKNFKIAIFPFMVFGIQQISAQGCSDAGFCSVGNPFKAANTEKKNLIEIGGVYGIGEEDVTIFSPYASYTRLFTDKFAVNARLTGTVANGSFGTRSNVGDVFVTGNYKFNPDANNLKWSGLLGVKIPLTSGNDKINNVSLPMPYQSSLGTFDIIGGLEASVKKWDFNIAAQIPLNDNKNSYLSSLSPTDKFDSTNLFHRKSDVLFRSTYSIVLLNEKLTLKPNALFIYHLGNDSYVNQFGNRVEIANSDGLTINGNLIANYKIGDNSSIETSLATPFVVREVRPDGLTRAFTFGLSFKQGF</sequence>
<keyword evidence="2" id="KW-1185">Reference proteome</keyword>
<dbReference type="EMBL" id="FQZI01000008">
    <property type="protein sequence ID" value="SHJ19538.1"/>
    <property type="molecule type" value="Genomic_DNA"/>
</dbReference>
<dbReference type="STRING" id="415425.SAMN05444363_2951"/>
<accession>A0A1M6HBA4</accession>
<protein>
    <recommendedName>
        <fullName evidence="3">MetA-pathway of phenol degradation</fullName>
    </recommendedName>
</protein>
<dbReference type="PROSITE" id="PS51257">
    <property type="entry name" value="PROKAR_LIPOPROTEIN"/>
    <property type="match status" value="1"/>
</dbReference>
<gene>
    <name evidence="1" type="ORF">SAMN05444363_2951</name>
</gene>
<evidence type="ECO:0008006" key="3">
    <source>
        <dbReference type="Google" id="ProtNLM"/>
    </source>
</evidence>
<evidence type="ECO:0000313" key="2">
    <source>
        <dbReference type="Proteomes" id="UP000184488"/>
    </source>
</evidence>
<organism evidence="1 2">
    <name type="scientific">Flavobacterium terrae</name>
    <dbReference type="NCBI Taxonomy" id="415425"/>
    <lineage>
        <taxon>Bacteria</taxon>
        <taxon>Pseudomonadati</taxon>
        <taxon>Bacteroidota</taxon>
        <taxon>Flavobacteriia</taxon>
        <taxon>Flavobacteriales</taxon>
        <taxon>Flavobacteriaceae</taxon>
        <taxon>Flavobacterium</taxon>
    </lineage>
</organism>